<organism evidence="3 4">
    <name type="scientific">Linnemannia schmuckeri</name>
    <dbReference type="NCBI Taxonomy" id="64567"/>
    <lineage>
        <taxon>Eukaryota</taxon>
        <taxon>Fungi</taxon>
        <taxon>Fungi incertae sedis</taxon>
        <taxon>Mucoromycota</taxon>
        <taxon>Mortierellomycotina</taxon>
        <taxon>Mortierellomycetes</taxon>
        <taxon>Mortierellales</taxon>
        <taxon>Mortierellaceae</taxon>
        <taxon>Linnemannia</taxon>
    </lineage>
</organism>
<accession>A0A9P5R2E7</accession>
<dbReference type="PANTHER" id="PTHR46599:SF3">
    <property type="entry name" value="PIGGYBAC TRANSPOSABLE ELEMENT-DERIVED PROTEIN 4"/>
    <property type="match status" value="1"/>
</dbReference>
<dbReference type="EMBL" id="JAAAUQ010003188">
    <property type="protein sequence ID" value="KAF9118467.1"/>
    <property type="molecule type" value="Genomic_DNA"/>
</dbReference>
<dbReference type="PANTHER" id="PTHR46599">
    <property type="entry name" value="PIGGYBAC TRANSPOSABLE ELEMENT-DERIVED PROTEIN 4"/>
    <property type="match status" value="1"/>
</dbReference>
<keyword evidence="4" id="KW-1185">Reference proteome</keyword>
<comment type="caution">
    <text evidence="3">The sequence shown here is derived from an EMBL/GenBank/DDBJ whole genome shotgun (WGS) entry which is preliminary data.</text>
</comment>
<sequence length="142" mass="16468">MNGVDISDQYRSYYSTQLPVRRTWMPLFFWILDTTIINAYLIHQAQGGTLSHKEFRIEVAWALIHEGTKGASSQQKRTRQHHEDPTKKKKEYSSPYVTEKTELPSCRFQPGPHVPKKIEGRPKCFLCRYNAVPDGEDVRATT</sequence>
<proteinExistence type="predicted"/>
<evidence type="ECO:0000313" key="4">
    <source>
        <dbReference type="Proteomes" id="UP000748756"/>
    </source>
</evidence>
<protein>
    <recommendedName>
        <fullName evidence="5">PiggyBac transposable element-derived protein domain-containing protein</fullName>
    </recommendedName>
</protein>
<feature type="transmembrane region" description="Helical" evidence="2">
    <location>
        <begin position="24"/>
        <end position="43"/>
    </location>
</feature>
<dbReference type="Proteomes" id="UP000748756">
    <property type="component" value="Unassembled WGS sequence"/>
</dbReference>
<keyword evidence="2" id="KW-0812">Transmembrane</keyword>
<feature type="non-terminal residue" evidence="3">
    <location>
        <position position="142"/>
    </location>
</feature>
<evidence type="ECO:0000256" key="2">
    <source>
        <dbReference type="SAM" id="Phobius"/>
    </source>
</evidence>
<reference evidence="3" key="1">
    <citation type="journal article" date="2020" name="Fungal Divers.">
        <title>Resolving the Mortierellaceae phylogeny through synthesis of multi-gene phylogenetics and phylogenomics.</title>
        <authorList>
            <person name="Vandepol N."/>
            <person name="Liber J."/>
            <person name="Desiro A."/>
            <person name="Na H."/>
            <person name="Kennedy M."/>
            <person name="Barry K."/>
            <person name="Grigoriev I.V."/>
            <person name="Miller A.N."/>
            <person name="O'Donnell K."/>
            <person name="Stajich J.E."/>
            <person name="Bonito G."/>
        </authorList>
    </citation>
    <scope>NUCLEOTIDE SEQUENCE</scope>
    <source>
        <strain evidence="3">NRRL 6426</strain>
    </source>
</reference>
<evidence type="ECO:0000313" key="3">
    <source>
        <dbReference type="EMBL" id="KAF9118467.1"/>
    </source>
</evidence>
<dbReference type="AlphaFoldDB" id="A0A9P5R2E7"/>
<feature type="region of interest" description="Disordered" evidence="1">
    <location>
        <begin position="68"/>
        <end position="96"/>
    </location>
</feature>
<keyword evidence="2" id="KW-0472">Membrane</keyword>
<dbReference type="OrthoDB" id="2431486at2759"/>
<evidence type="ECO:0008006" key="5">
    <source>
        <dbReference type="Google" id="ProtNLM"/>
    </source>
</evidence>
<keyword evidence="2" id="KW-1133">Transmembrane helix</keyword>
<gene>
    <name evidence="3" type="ORF">BG015_006603</name>
</gene>
<name>A0A9P5R2E7_9FUNG</name>
<evidence type="ECO:0000256" key="1">
    <source>
        <dbReference type="SAM" id="MobiDB-lite"/>
    </source>
</evidence>